<dbReference type="Gene3D" id="2.20.50.20">
    <property type="entry name" value="Lipovitellin. Chain A, domain 3"/>
    <property type="match status" value="1"/>
</dbReference>
<dbReference type="PANTHER" id="PTHR23345:SF36">
    <property type="entry name" value="APOLIPOPHORINS"/>
    <property type="match status" value="1"/>
</dbReference>
<evidence type="ECO:0000256" key="4">
    <source>
        <dbReference type="ARBA" id="ARBA00022729"/>
    </source>
</evidence>
<keyword evidence="4 9" id="KW-0732">Signal</keyword>
<evidence type="ECO:0000256" key="8">
    <source>
        <dbReference type="SAM" id="Coils"/>
    </source>
</evidence>
<dbReference type="InterPro" id="IPR011030">
    <property type="entry name" value="Lipovitellin_superhlx_dom"/>
</dbReference>
<dbReference type="PROSITE" id="PS51211">
    <property type="entry name" value="VITELLOGENIN"/>
    <property type="match status" value="1"/>
</dbReference>
<sequence length="3377" mass="373939">MGHPPRLVGTTLACLLLLIAAAESASKCTVGCHGMHSSKAYEEGHTYTYSLKGVSVTSVTNAQEDASLKLAATVELSVKPDCIHQLRLKNVLINGAPPSTPDVEKYAVQFNYHDGHIDTELCSEPGDSQASLNIKRAVVSLFQSAAMQESGSKTLTETDVMGSCLTESNFHKDGDWLVVNKNRNLAQCAYRENVNQGLLSGNVDTATGLKSSPLLSSTQNIEQRYKRGILNKAYSKEEYQLNPFSNNGAGAKTTVETTLTLKGDKAESPTAPVSVPKSLIFEAPHPVPKSSPEAISNALKAAKAEVTGGVTPEAAGKVAELVKVLKLSNKNDIMSVYQSSDKSDQKLFLDALFRAASGEAAEVGVELVKKKELSDVQALLFYASLGLVSHVNLPSVTAILTLLDQPNLPRIGYLGVGHVVGKYCQAHPCENVAEVKQAVHKIRGKVGNGKAKTREQENLIISAMKALGNAAFLDDATLQKVANIAADKNVRNRVRVAAIEILPNRCSMKWKNILFKILGDLQEDSEVRIKTYLSLVACPCPHVASQLKETLDKEPVNQVGSFIQSHLRNLRASTDPSKLNAQNHLGLIKPRTKFPEDFRKYSFNNEMSYKIGSFGLGSTVEENVIYSQNSFVPRSANLNMTVELFGRNFNFLELDARVENLDRVIERYFGPKGKVWGLEKDFQHVSAGTEAGRKLGEYIKERYQKAIRAKREVKQGDLNRFAKNVHLRDNEVDQDLDLDLSVKLFGVELAYLTYQGDNSKLNIHNLIDKMFANLEKGFDLAKNLNYDLENYLQFLDVELVYPTGLGSALNLGLIGTSALRLKTHGKLDIQAMLRDPKNANFRLALEPSVSVRIAGNMIVQAPGAEAGMKIVSNLHTATSTDISVSMLDGNGVDISLGVPKKKQQLISVTSEVLLSSGNKGDKYVAPKLGKGKQYSDCFDQFTTILGLTVCGKVSFPYEDLAALEEKPLFPLSGPVEFSVTVENTDVTNYHFRLYLNTQDPKKRTFEILLDTPNSKTDRRLAFTMEAGLEPNAYAKIVVDSPIKKASIDAELKKNAQERTLTITVRHDQIEYYGRIGVLASGNKYKPVLEYKIPDHIEKLANVKTGSASGQQYKIVGSVDVSDHDGGQKFTMNKVALMASGQKLINIDGSLTLAPRTLNVDANLEYGDKSLALKLNGELVGENNYKLSIAAMPSTDPNIGFNLNWEFKKGQHELEHNLVFIHGPDQNSETNRLTLKEKVKYKLPTPEDKHLLLSGSSVLTYPVVNLKLKFEGELTEKSIDAEAELNYEKFKVGGELSAKRDMEKPGEYEIELETNLMQNSIELKSKRTVVDHQKSKYSNSLVLSPGGKYEAVVTVVYDVSKNNINVQADGDINLNGKKVKVDTSLEANSQQLNSRLFLKADGVKYIEFVLKNKRSPNPTGSLTLNLKNYLTANGQYSYQNKKGSANLNIDIPKLNRKIKGTASLAVTGNEHVGNVEVLYDAEKDPSKRVKLSTITDLTKGSIDSKNVLEIINYKLELNAKGKMQGTLNSGQLQLDVDTTLPNGRYIVYKLKRNSAKKDSKYDIQVNSELLYHEQKGGPARKLSYIATVAFDNLEYTFNYDGQLQHVNLDGQDIHLALKTKHLTQPENRKLMEVGLEVAGTSLPKKFELQLGLNRGDTGATVTAKSALGSDFSLTGSADLERGNQIDKPEKLNCVLNVKLPSDKLRNVKLELTSSVLEVEEKDLLESTDSLKITYNDDKTVNAESYLKLVGVLKADQAPSEGAGKVALNILDLAPVKVAGNYKYDPTGEKKTGQADLKASYGDKEVSLKTDSEELPAMTVINLKAKGNLNLQKLRNVDLQLTHKSYKDENKATIDSELTADGKKYTLNGEMQVQESSSLMHLTATCPTGKTELLSRLQKLGDKEYKAEWKVDTPNGFAAADAHVDLESVDNFMITVNFDSDKIKQRKIHAEIANKPTLKTGKRILITVTSDGQNIVTGSTSYKKRDEDGKVVVEGNGNLKIGDNSRSSSFKYTRQQLTREKDGEIGVAMVLNVNFGPSAIVGELKLTNKELHVFNSYCEQNKDCAQFKLQSILDNGLKTPLKHQLTVEVDVKKFNVPAEFGLKTNTELRNPVIDHTTNLYLHTNKHKSEYTYQLYVRPKESASILTLPSRELAAILSYDLPKTKQTGAYKVDLSLYLDKKNRPAEKTSLSANGDINVDKNSLYLSGETKFTYPTQTKDMLVKGSLQYGGTNLLDASLDLDVFAKKSQKIVIVANVKREDIPDGCNLTSLIEVNSRGQQLKLDLKSHLAASNKQIGVGSFFTYNDVNQKPKTMGFLASADLKHVSLLLTLPDKQLLKDDWKMDISKDVQKFDREVSILGMAPQVIKFVANDFNRFKIERYWKDAPENKLTVNGQVVLGQLAEIHADWHKGGEKKNMFRALVHLDEKQFLKPDFSYNKDNVAEVVEDGKKKYEEIEKKLKELNEYVIEQTKAEGKDLHDHLKKAQPNIKPLIDYYKGELSKMKAELDTDAALKDLQETLLATVNKYFGVIIEAIESTVKQVTEDMQKLEKTLNDMLAHLREASEAVYERLKESYGKIFHRLVEIFDATVNIAKLYVSVLLDLINKHQKEILDMVNAVSGVTEDFARIILKGLEQLKQNLNEFSTMLANQLKALPIYEAAKEKWEELKNFETPQFILSVTEDLCRILKANVPSDQLRELLDSMCEYVMKHVKREKVDELGELKNIYKQLLNVIQMALGHLKQKTTLDSLLNLIHVASPIDLKFLYQLPGIANLKISVLNLLRNRELPSPLDLYYAYRPTLHLTDLVPPFTMSGVVTEGGHFFTFDGRHLTMPGTCTYILAQDMEDGNFSVVANLNNGVLISITVTEPTESITLKNNGNLLVNNKPADYPANTANLHAYLVQPFHNINSDYGVRVACANKGSMICAVYVSGFYLGKVRGILGDGNNEPYDDFTLPSGKITENAAEFGNAYKLKPDCPAATVVEHADRAPVCTEYFTGQNSPLSSCFKYVNPAHYRHACDHAVAANTPSGACIIAGAYHYACYAQGLLSTNLPSGCASCKVGANKVDIGDTFSVKVPKKEADVIFVVEQQVPNDKVFKEMVTPLMSEVREELKQHGITDVHIGLIGYSEQTKWPQHYTLNGNDNIEGEVKSMKFYEKKPEVTMEEAKEGDVSKKIDYVHQKLDIELGTFRLTDAYETAVKYPFRPGAAKVVIGVIANPCVKSSLPISLQQIRLLLGHKMYRDLGLTYYHVSYPGELLVSGKPQKNIVGYDADSAYTFADSKKKPLTGSTDMKSNLVPAVNDVCADFAVMSGGATFSLDNFLDAKPNQKKQYVQVAAKRIADGLLNLELEKDCMCNYAYGFVGRAQCKIVGRKEAPRPTKGAVKG</sequence>
<dbReference type="InterPro" id="IPR009454">
    <property type="entry name" value="Lipid_transpt_open_b-sht"/>
</dbReference>
<dbReference type="InterPro" id="IPR015255">
    <property type="entry name" value="Vitellinogen_open_b-sht"/>
</dbReference>
<gene>
    <name evidence="12" type="ORF">XYLVIOL_LOCUS3474</name>
</gene>
<feature type="coiled-coil region" evidence="8">
    <location>
        <begin position="2434"/>
        <end position="2468"/>
    </location>
</feature>
<feature type="chain" id="PRO_5046656057" description="Apolipophorins" evidence="9">
    <location>
        <begin position="25"/>
        <end position="3377"/>
    </location>
</feature>
<dbReference type="Pfam" id="PF06448">
    <property type="entry name" value="DUF1081"/>
    <property type="match status" value="1"/>
</dbReference>
<evidence type="ECO:0000313" key="12">
    <source>
        <dbReference type="EMBL" id="CAL7938756.1"/>
    </source>
</evidence>
<accession>A0ABP1NCM7</accession>
<dbReference type="SMART" id="SM00216">
    <property type="entry name" value="VWD"/>
    <property type="match status" value="1"/>
</dbReference>
<evidence type="ECO:0000256" key="3">
    <source>
        <dbReference type="ARBA" id="ARBA00022525"/>
    </source>
</evidence>
<dbReference type="SUPFAM" id="SSF48431">
    <property type="entry name" value="Lipovitellin-phosvitin complex, superhelical domain"/>
    <property type="match status" value="1"/>
</dbReference>
<dbReference type="EMBL" id="CAXAJV020001289">
    <property type="protein sequence ID" value="CAL7938756.1"/>
    <property type="molecule type" value="Genomic_DNA"/>
</dbReference>
<dbReference type="Gene3D" id="1.25.10.20">
    <property type="entry name" value="Vitellinogen, superhelical"/>
    <property type="match status" value="1"/>
</dbReference>
<evidence type="ECO:0000256" key="2">
    <source>
        <dbReference type="ARBA" id="ARBA00022448"/>
    </source>
</evidence>
<dbReference type="InterPro" id="IPR015819">
    <property type="entry name" value="Lipid_transp_b-sht_shell"/>
</dbReference>
<feature type="domain" description="VWFD" evidence="11">
    <location>
        <begin position="2806"/>
        <end position="2971"/>
    </location>
</feature>
<feature type="signal peptide" evidence="9">
    <location>
        <begin position="1"/>
        <end position="24"/>
    </location>
</feature>
<keyword evidence="3" id="KW-0964">Secreted</keyword>
<evidence type="ECO:0000256" key="5">
    <source>
        <dbReference type="ARBA" id="ARBA00023055"/>
    </source>
</evidence>
<feature type="domain" description="Vitellogenin" evidence="10">
    <location>
        <begin position="41"/>
        <end position="636"/>
    </location>
</feature>
<evidence type="ECO:0000256" key="7">
    <source>
        <dbReference type="PROSITE-ProRule" id="PRU00557"/>
    </source>
</evidence>
<keyword evidence="2" id="KW-0813">Transport</keyword>
<comment type="subcellular location">
    <subcellularLocation>
        <location evidence="1">Secreted</location>
    </subcellularLocation>
</comment>
<evidence type="ECO:0000259" key="11">
    <source>
        <dbReference type="PROSITE" id="PS51233"/>
    </source>
</evidence>
<dbReference type="InterPro" id="IPR015817">
    <property type="entry name" value="Vitellinogen_open_b-sht_sub1"/>
</dbReference>
<comment type="caution">
    <text evidence="7">Lacks conserved residue(s) required for the propagation of feature annotation.</text>
</comment>
<evidence type="ECO:0008006" key="14">
    <source>
        <dbReference type="Google" id="ProtNLM"/>
    </source>
</evidence>
<dbReference type="InterPro" id="IPR050733">
    <property type="entry name" value="Vitellogenin/Apolipophorin"/>
</dbReference>
<evidence type="ECO:0000256" key="1">
    <source>
        <dbReference type="ARBA" id="ARBA00004613"/>
    </source>
</evidence>
<keyword evidence="8" id="KW-0175">Coiled coil</keyword>
<dbReference type="SUPFAM" id="SSF56968">
    <property type="entry name" value="Lipovitellin-phosvitin complex, beta-sheet shell regions"/>
    <property type="match status" value="2"/>
</dbReference>
<dbReference type="Pfam" id="PF09172">
    <property type="entry name" value="Vit_open_b-sht"/>
    <property type="match status" value="1"/>
</dbReference>
<comment type="caution">
    <text evidence="12">The sequence shown here is derived from an EMBL/GenBank/DDBJ whole genome shotgun (WGS) entry which is preliminary data.</text>
</comment>
<dbReference type="Pfam" id="PF01347">
    <property type="entry name" value="Vitellogenin_N"/>
    <property type="match status" value="1"/>
</dbReference>
<dbReference type="InterPro" id="IPR015816">
    <property type="entry name" value="Vitellinogen_b-sht_N"/>
</dbReference>
<dbReference type="SMART" id="SM00638">
    <property type="entry name" value="LPD_N"/>
    <property type="match status" value="1"/>
</dbReference>
<keyword evidence="5" id="KW-0445">Lipid transport</keyword>
<dbReference type="SMART" id="SM01169">
    <property type="entry name" value="DUF1943"/>
    <property type="match status" value="1"/>
</dbReference>
<dbReference type="Pfam" id="PF00094">
    <property type="entry name" value="VWD"/>
    <property type="match status" value="1"/>
</dbReference>
<evidence type="ECO:0000256" key="9">
    <source>
        <dbReference type="SAM" id="SignalP"/>
    </source>
</evidence>
<dbReference type="Gene3D" id="2.30.230.10">
    <property type="entry name" value="Lipovitellin, beta-sheet shell regions, chain A"/>
    <property type="match status" value="1"/>
</dbReference>
<dbReference type="PANTHER" id="PTHR23345">
    <property type="entry name" value="VITELLOGENIN-RELATED"/>
    <property type="match status" value="1"/>
</dbReference>
<dbReference type="Proteomes" id="UP001642520">
    <property type="component" value="Unassembled WGS sequence"/>
</dbReference>
<dbReference type="PROSITE" id="PS51233">
    <property type="entry name" value="VWFD"/>
    <property type="match status" value="1"/>
</dbReference>
<proteinExistence type="predicted"/>
<dbReference type="SUPFAM" id="SSF58113">
    <property type="entry name" value="Apolipoprotein A-I"/>
    <property type="match status" value="1"/>
</dbReference>
<organism evidence="12 13">
    <name type="scientific">Xylocopa violacea</name>
    <name type="common">Violet carpenter bee</name>
    <name type="synonym">Apis violacea</name>
    <dbReference type="NCBI Taxonomy" id="135666"/>
    <lineage>
        <taxon>Eukaryota</taxon>
        <taxon>Metazoa</taxon>
        <taxon>Ecdysozoa</taxon>
        <taxon>Arthropoda</taxon>
        <taxon>Hexapoda</taxon>
        <taxon>Insecta</taxon>
        <taxon>Pterygota</taxon>
        <taxon>Neoptera</taxon>
        <taxon>Endopterygota</taxon>
        <taxon>Hymenoptera</taxon>
        <taxon>Apocrita</taxon>
        <taxon>Aculeata</taxon>
        <taxon>Apoidea</taxon>
        <taxon>Anthophila</taxon>
        <taxon>Apidae</taxon>
        <taxon>Xylocopa</taxon>
        <taxon>Xylocopa</taxon>
    </lineage>
</organism>
<evidence type="ECO:0000259" key="10">
    <source>
        <dbReference type="PROSITE" id="PS51211"/>
    </source>
</evidence>
<keyword evidence="13" id="KW-1185">Reference proteome</keyword>
<dbReference type="InterPro" id="IPR001747">
    <property type="entry name" value="Vitellogenin_N"/>
</dbReference>
<name>A0ABP1NCM7_XYLVO</name>
<reference evidence="12 13" key="1">
    <citation type="submission" date="2024-08" db="EMBL/GenBank/DDBJ databases">
        <authorList>
            <person name="Will J Nash"/>
            <person name="Angela Man"/>
            <person name="Seanna McTaggart"/>
            <person name="Kendall Baker"/>
            <person name="Tom Barker"/>
            <person name="Leah Catchpole"/>
            <person name="Alex Durrant"/>
            <person name="Karim Gharbi"/>
            <person name="Naomi Irish"/>
            <person name="Gemy Kaithakottil"/>
            <person name="Debby Ku"/>
            <person name="Aaliyah Providence"/>
            <person name="Felix Shaw"/>
            <person name="David Swarbreck"/>
            <person name="Chris Watkins"/>
            <person name="Ann M. McCartney"/>
            <person name="Giulio Formenti"/>
            <person name="Alice Mouton"/>
            <person name="Noel Vella"/>
            <person name="Bjorn M von Reumont"/>
            <person name="Adriana Vella"/>
            <person name="Wilfried Haerty"/>
        </authorList>
    </citation>
    <scope>NUCLEOTIDE SEQUENCE [LARGE SCALE GENOMIC DNA]</scope>
</reference>
<protein>
    <recommendedName>
        <fullName evidence="14">Apolipophorins</fullName>
    </recommendedName>
</protein>
<dbReference type="Gene3D" id="2.20.80.10">
    <property type="entry name" value="Lipovitellin-phosvitin complex, chain A, domain 4"/>
    <property type="match status" value="1"/>
</dbReference>
<keyword evidence="6" id="KW-0325">Glycoprotein</keyword>
<dbReference type="InterPro" id="IPR001846">
    <property type="entry name" value="VWF_type-D"/>
</dbReference>
<evidence type="ECO:0000313" key="13">
    <source>
        <dbReference type="Proteomes" id="UP001642520"/>
    </source>
</evidence>
<evidence type="ECO:0000256" key="6">
    <source>
        <dbReference type="ARBA" id="ARBA00023180"/>
    </source>
</evidence>
<feature type="coiled-coil region" evidence="8">
    <location>
        <begin position="2527"/>
        <end position="2561"/>
    </location>
</feature>